<keyword evidence="1" id="KW-1133">Transmembrane helix</keyword>
<feature type="transmembrane region" description="Helical" evidence="1">
    <location>
        <begin position="117"/>
        <end position="138"/>
    </location>
</feature>
<keyword evidence="1" id="KW-0812">Transmembrane</keyword>
<protein>
    <recommendedName>
        <fullName evidence="2">DUF6534 domain-containing protein</fullName>
    </recommendedName>
</protein>
<dbReference type="EMBL" id="MU129042">
    <property type="protein sequence ID" value="KAF9509146.1"/>
    <property type="molecule type" value="Genomic_DNA"/>
</dbReference>
<dbReference type="InterPro" id="IPR045339">
    <property type="entry name" value="DUF6534"/>
</dbReference>
<comment type="caution">
    <text evidence="3">The sequence shown here is derived from an EMBL/GenBank/DDBJ whole genome shotgun (WGS) entry which is preliminary data.</text>
</comment>
<keyword evidence="1" id="KW-0472">Membrane</keyword>
<feature type="transmembrane region" description="Helical" evidence="1">
    <location>
        <begin position="45"/>
        <end position="71"/>
    </location>
</feature>
<evidence type="ECO:0000313" key="4">
    <source>
        <dbReference type="Proteomes" id="UP000886523"/>
    </source>
</evidence>
<organism evidence="3 4">
    <name type="scientific">Hydnum rufescens UP504</name>
    <dbReference type="NCBI Taxonomy" id="1448309"/>
    <lineage>
        <taxon>Eukaryota</taxon>
        <taxon>Fungi</taxon>
        <taxon>Dikarya</taxon>
        <taxon>Basidiomycota</taxon>
        <taxon>Agaricomycotina</taxon>
        <taxon>Agaricomycetes</taxon>
        <taxon>Cantharellales</taxon>
        <taxon>Hydnaceae</taxon>
        <taxon>Hydnum</taxon>
    </lineage>
</organism>
<accession>A0A9P6AQM2</accession>
<feature type="transmembrane region" description="Helical" evidence="1">
    <location>
        <begin position="197"/>
        <end position="218"/>
    </location>
</feature>
<dbReference type="Proteomes" id="UP000886523">
    <property type="component" value="Unassembled WGS sequence"/>
</dbReference>
<evidence type="ECO:0000256" key="1">
    <source>
        <dbReference type="SAM" id="Phobius"/>
    </source>
</evidence>
<evidence type="ECO:0000313" key="3">
    <source>
        <dbReference type="EMBL" id="KAF9509146.1"/>
    </source>
</evidence>
<feature type="transmembrane region" description="Helical" evidence="1">
    <location>
        <begin position="83"/>
        <end position="105"/>
    </location>
</feature>
<dbReference type="AlphaFoldDB" id="A0A9P6AQM2"/>
<sequence>MRSTAESYEGIFLGGVLGNIIFGATTVQTILYFSRFSTDSRRTRALVTIVWILEALTMLIVVAIEFVIIVVGPHDPRGGQMPWLQSLWVVFGNVLTALVQVFYVWRLYRLSRNVYALFALLVPFTVKCVISFFVAIWVGRGMNDLFVKNVWLMALYMAADATLDLLIAGGTSAYLYRNRTGFKSTDLTINRLAKYSLSAGLIPSIASLISFIMFVMVGFTVSGIAIQIMSVRLHAMALLGNLHMRSSFKDLTGTAESIHVPLSTIGRSDGQVLRRRSVSTPLTESIIDEIQAARISSGAEAS</sequence>
<feature type="transmembrane region" description="Helical" evidence="1">
    <location>
        <begin position="12"/>
        <end position="33"/>
    </location>
</feature>
<proteinExistence type="predicted"/>
<name>A0A9P6AQM2_9AGAM</name>
<reference evidence="3" key="1">
    <citation type="journal article" date="2020" name="Nat. Commun.">
        <title>Large-scale genome sequencing of mycorrhizal fungi provides insights into the early evolution of symbiotic traits.</title>
        <authorList>
            <person name="Miyauchi S."/>
            <person name="Kiss E."/>
            <person name="Kuo A."/>
            <person name="Drula E."/>
            <person name="Kohler A."/>
            <person name="Sanchez-Garcia M."/>
            <person name="Morin E."/>
            <person name="Andreopoulos B."/>
            <person name="Barry K.W."/>
            <person name="Bonito G."/>
            <person name="Buee M."/>
            <person name="Carver A."/>
            <person name="Chen C."/>
            <person name="Cichocki N."/>
            <person name="Clum A."/>
            <person name="Culley D."/>
            <person name="Crous P.W."/>
            <person name="Fauchery L."/>
            <person name="Girlanda M."/>
            <person name="Hayes R.D."/>
            <person name="Keri Z."/>
            <person name="LaButti K."/>
            <person name="Lipzen A."/>
            <person name="Lombard V."/>
            <person name="Magnuson J."/>
            <person name="Maillard F."/>
            <person name="Murat C."/>
            <person name="Nolan M."/>
            <person name="Ohm R.A."/>
            <person name="Pangilinan J."/>
            <person name="Pereira M.F."/>
            <person name="Perotto S."/>
            <person name="Peter M."/>
            <person name="Pfister S."/>
            <person name="Riley R."/>
            <person name="Sitrit Y."/>
            <person name="Stielow J.B."/>
            <person name="Szollosi G."/>
            <person name="Zifcakova L."/>
            <person name="Stursova M."/>
            <person name="Spatafora J.W."/>
            <person name="Tedersoo L."/>
            <person name="Vaario L.M."/>
            <person name="Yamada A."/>
            <person name="Yan M."/>
            <person name="Wang P."/>
            <person name="Xu J."/>
            <person name="Bruns T."/>
            <person name="Baldrian P."/>
            <person name="Vilgalys R."/>
            <person name="Dunand C."/>
            <person name="Henrissat B."/>
            <person name="Grigoriev I.V."/>
            <person name="Hibbett D."/>
            <person name="Nagy L.G."/>
            <person name="Martin F.M."/>
        </authorList>
    </citation>
    <scope>NUCLEOTIDE SEQUENCE</scope>
    <source>
        <strain evidence="3">UP504</strain>
    </source>
</reference>
<dbReference type="OrthoDB" id="3263055at2759"/>
<gene>
    <name evidence="3" type="ORF">BS47DRAFT_1384505</name>
</gene>
<dbReference type="PANTHER" id="PTHR40465">
    <property type="entry name" value="CHROMOSOME 1, WHOLE GENOME SHOTGUN SEQUENCE"/>
    <property type="match status" value="1"/>
</dbReference>
<feature type="domain" description="DUF6534" evidence="2">
    <location>
        <begin position="161"/>
        <end position="247"/>
    </location>
</feature>
<evidence type="ECO:0000259" key="2">
    <source>
        <dbReference type="Pfam" id="PF20152"/>
    </source>
</evidence>
<feature type="transmembrane region" description="Helical" evidence="1">
    <location>
        <begin position="150"/>
        <end position="176"/>
    </location>
</feature>
<dbReference type="PANTHER" id="PTHR40465:SF1">
    <property type="entry name" value="DUF6534 DOMAIN-CONTAINING PROTEIN"/>
    <property type="match status" value="1"/>
</dbReference>
<dbReference type="Pfam" id="PF20152">
    <property type="entry name" value="DUF6534"/>
    <property type="match status" value="1"/>
</dbReference>
<keyword evidence="4" id="KW-1185">Reference proteome</keyword>